<feature type="domain" description="ABC transmembrane type-1" evidence="11">
    <location>
        <begin position="16"/>
        <end position="298"/>
    </location>
</feature>
<dbReference type="PANTHER" id="PTHR43394">
    <property type="entry name" value="ATP-DEPENDENT PERMEASE MDL1, MITOCHONDRIAL"/>
    <property type="match status" value="1"/>
</dbReference>
<dbReference type="GO" id="GO:0005524">
    <property type="term" value="F:ATP binding"/>
    <property type="evidence" value="ECO:0007669"/>
    <property type="project" value="UniProtKB-KW"/>
</dbReference>
<evidence type="ECO:0000256" key="3">
    <source>
        <dbReference type="ARBA" id="ARBA00022475"/>
    </source>
</evidence>
<reference evidence="12 13" key="1">
    <citation type="submission" date="2016-09" db="EMBL/GenBank/DDBJ databases">
        <title>Draft genome sequence for the type strain of Desulfuribacillus alkaliarsenatis AHT28, an obligately anaerobic, sulfidogenic bacterium isolated from Russian soda lake sediments.</title>
        <authorList>
            <person name="Abin C.A."/>
            <person name="Hollibaugh J.T."/>
        </authorList>
    </citation>
    <scope>NUCLEOTIDE SEQUENCE [LARGE SCALE GENOMIC DNA]</scope>
    <source>
        <strain evidence="12 13">AHT28</strain>
    </source>
</reference>
<evidence type="ECO:0000259" key="10">
    <source>
        <dbReference type="PROSITE" id="PS50893"/>
    </source>
</evidence>
<evidence type="ECO:0000256" key="9">
    <source>
        <dbReference type="SAM" id="Phobius"/>
    </source>
</evidence>
<dbReference type="PROSITE" id="PS00211">
    <property type="entry name" value="ABC_TRANSPORTER_1"/>
    <property type="match status" value="1"/>
</dbReference>
<dbReference type="FunFam" id="3.40.50.300:FF:000221">
    <property type="entry name" value="Multidrug ABC transporter ATP-binding protein"/>
    <property type="match status" value="1"/>
</dbReference>
<dbReference type="InterPro" id="IPR011527">
    <property type="entry name" value="ABC1_TM_dom"/>
</dbReference>
<dbReference type="Pfam" id="PF00005">
    <property type="entry name" value="ABC_tran"/>
    <property type="match status" value="1"/>
</dbReference>
<protein>
    <submittedName>
        <fullName evidence="12">Multidrug ABC transporter ATP-binding protein</fullName>
    </submittedName>
</protein>
<keyword evidence="2" id="KW-0813">Transport</keyword>
<evidence type="ECO:0000256" key="1">
    <source>
        <dbReference type="ARBA" id="ARBA00004651"/>
    </source>
</evidence>
<organism evidence="12 13">
    <name type="scientific">Desulfuribacillus alkaliarsenatis</name>
    <dbReference type="NCBI Taxonomy" id="766136"/>
    <lineage>
        <taxon>Bacteria</taxon>
        <taxon>Bacillati</taxon>
        <taxon>Bacillota</taxon>
        <taxon>Desulfuribacillia</taxon>
        <taxon>Desulfuribacillales</taxon>
        <taxon>Desulfuribacillaceae</taxon>
        <taxon>Desulfuribacillus</taxon>
    </lineage>
</organism>
<dbReference type="InterPro" id="IPR003593">
    <property type="entry name" value="AAA+_ATPase"/>
</dbReference>
<dbReference type="STRING" id="766136.BHF68_04365"/>
<accession>A0A1E5G3A2</accession>
<evidence type="ECO:0000256" key="4">
    <source>
        <dbReference type="ARBA" id="ARBA00022692"/>
    </source>
</evidence>
<dbReference type="OrthoDB" id="9770415at2"/>
<dbReference type="Gene3D" id="3.40.50.300">
    <property type="entry name" value="P-loop containing nucleotide triphosphate hydrolases"/>
    <property type="match status" value="1"/>
</dbReference>
<dbReference type="InterPro" id="IPR003439">
    <property type="entry name" value="ABC_transporter-like_ATP-bd"/>
</dbReference>
<dbReference type="InterPro" id="IPR017871">
    <property type="entry name" value="ABC_transporter-like_CS"/>
</dbReference>
<dbReference type="GO" id="GO:0016887">
    <property type="term" value="F:ATP hydrolysis activity"/>
    <property type="evidence" value="ECO:0007669"/>
    <property type="project" value="InterPro"/>
</dbReference>
<keyword evidence="13" id="KW-1185">Reference proteome</keyword>
<feature type="transmembrane region" description="Helical" evidence="9">
    <location>
        <begin position="12"/>
        <end position="32"/>
    </location>
</feature>
<dbReference type="PANTHER" id="PTHR43394:SF1">
    <property type="entry name" value="ATP-BINDING CASSETTE SUB-FAMILY B MEMBER 10, MITOCHONDRIAL"/>
    <property type="match status" value="1"/>
</dbReference>
<keyword evidence="3" id="KW-1003">Cell membrane</keyword>
<dbReference type="SUPFAM" id="SSF52540">
    <property type="entry name" value="P-loop containing nucleoside triphosphate hydrolases"/>
    <property type="match status" value="1"/>
</dbReference>
<keyword evidence="6 12" id="KW-0067">ATP-binding</keyword>
<evidence type="ECO:0000256" key="5">
    <source>
        <dbReference type="ARBA" id="ARBA00022741"/>
    </source>
</evidence>
<comment type="caution">
    <text evidence="12">The sequence shown here is derived from an EMBL/GenBank/DDBJ whole genome shotgun (WGS) entry which is preliminary data.</text>
</comment>
<evidence type="ECO:0000256" key="2">
    <source>
        <dbReference type="ARBA" id="ARBA00022448"/>
    </source>
</evidence>
<dbReference type="RefSeq" id="WP_069642848.1">
    <property type="nucleotide sequence ID" value="NZ_MIJE01000011.1"/>
</dbReference>
<dbReference type="GO" id="GO:0015421">
    <property type="term" value="F:ABC-type oligopeptide transporter activity"/>
    <property type="evidence" value="ECO:0007669"/>
    <property type="project" value="TreeGrafter"/>
</dbReference>
<dbReference type="EMBL" id="MIJE01000011">
    <property type="protein sequence ID" value="OEF97450.1"/>
    <property type="molecule type" value="Genomic_DNA"/>
</dbReference>
<dbReference type="CDD" id="cd18548">
    <property type="entry name" value="ABC_6TM_Tm287_like"/>
    <property type="match status" value="1"/>
</dbReference>
<evidence type="ECO:0000256" key="8">
    <source>
        <dbReference type="ARBA" id="ARBA00023136"/>
    </source>
</evidence>
<feature type="transmembrane region" description="Helical" evidence="9">
    <location>
        <begin position="235"/>
        <end position="260"/>
    </location>
</feature>
<dbReference type="Gene3D" id="1.20.1560.10">
    <property type="entry name" value="ABC transporter type 1, transmembrane domain"/>
    <property type="match status" value="1"/>
</dbReference>
<dbReference type="SMART" id="SM00382">
    <property type="entry name" value="AAA"/>
    <property type="match status" value="1"/>
</dbReference>
<dbReference type="Pfam" id="PF00664">
    <property type="entry name" value="ABC_membrane"/>
    <property type="match status" value="1"/>
</dbReference>
<keyword evidence="8 9" id="KW-0472">Membrane</keyword>
<keyword evidence="5" id="KW-0547">Nucleotide-binding</keyword>
<dbReference type="AlphaFoldDB" id="A0A1E5G3A2"/>
<gene>
    <name evidence="12" type="ORF">BHF68_04365</name>
</gene>
<evidence type="ECO:0000256" key="7">
    <source>
        <dbReference type="ARBA" id="ARBA00022989"/>
    </source>
</evidence>
<dbReference type="InterPro" id="IPR039421">
    <property type="entry name" value="Type_1_exporter"/>
</dbReference>
<keyword evidence="7 9" id="KW-1133">Transmembrane helix</keyword>
<dbReference type="SUPFAM" id="SSF90123">
    <property type="entry name" value="ABC transporter transmembrane region"/>
    <property type="match status" value="1"/>
</dbReference>
<proteinExistence type="predicted"/>
<dbReference type="InterPro" id="IPR036640">
    <property type="entry name" value="ABC1_TM_sf"/>
</dbReference>
<dbReference type="Proteomes" id="UP000094296">
    <property type="component" value="Unassembled WGS sequence"/>
</dbReference>
<feature type="transmembrane region" description="Helical" evidence="9">
    <location>
        <begin position="52"/>
        <end position="76"/>
    </location>
</feature>
<sequence length="575" mass="64321">MLAILKYIKPYKYLIALIMVFTLIAIMLELYLPTLMADVVDVGIVNEDVPFIIKTGGWMVLFAFFAVLFTIAVAYISNRVALGFARDIRRRLFVKIESFSLQEFERVGPASLITRSTNDIKQIQDVVNMMLRMMTRAPLMLVGGIIMAVSREPVLSLVFLVAMPILVGSIVLIARKAIPLFGLLQKRTDRLNLLLRETLSGIRVIRAFNRVNFEKARFTEANNEYRDTGVKVNRIIAVVFPIMLITMNFTNIAIVWFGAIRIDQGAMQVGNLMAFLQYAMMILMSLIMMSYAFIMIPRAQASAERINEVLNIQAKITDSSTARKLVSDVSKLEFRNVTFHYEGAEKPALDNISFQAKAGETIAIIGSTGAGKSTLVQLILRYYDIDIGKIMVGDTDIRDVKIKDLRNKIGYVPQKASLFSGTIAENVRFGKDDATDTEVIEALKTAQAMEFIEVKEEGIHSHISQAGANLSGGQKQRLAIARALVRKVNIYIFDDSFSALDYKTDARLRHALKQKIEDAIVIIVAQRVRTVMNADRIILLNEGKLVGNGTHEELLKDNSIYQEIVASQQTEGESA</sequence>
<evidence type="ECO:0000259" key="11">
    <source>
        <dbReference type="PROSITE" id="PS50929"/>
    </source>
</evidence>
<feature type="domain" description="ABC transporter" evidence="10">
    <location>
        <begin position="332"/>
        <end position="567"/>
    </location>
</feature>
<evidence type="ECO:0000256" key="6">
    <source>
        <dbReference type="ARBA" id="ARBA00022840"/>
    </source>
</evidence>
<evidence type="ECO:0000313" key="13">
    <source>
        <dbReference type="Proteomes" id="UP000094296"/>
    </source>
</evidence>
<evidence type="ECO:0000313" key="12">
    <source>
        <dbReference type="EMBL" id="OEF97450.1"/>
    </source>
</evidence>
<name>A0A1E5G3A2_9FIRM</name>
<dbReference type="GO" id="GO:0005886">
    <property type="term" value="C:plasma membrane"/>
    <property type="evidence" value="ECO:0007669"/>
    <property type="project" value="UniProtKB-SubCell"/>
</dbReference>
<feature type="transmembrane region" description="Helical" evidence="9">
    <location>
        <begin position="272"/>
        <end position="296"/>
    </location>
</feature>
<keyword evidence="4 9" id="KW-0812">Transmembrane</keyword>
<dbReference type="InterPro" id="IPR027417">
    <property type="entry name" value="P-loop_NTPase"/>
</dbReference>
<dbReference type="PROSITE" id="PS50929">
    <property type="entry name" value="ABC_TM1F"/>
    <property type="match status" value="1"/>
</dbReference>
<dbReference type="PROSITE" id="PS50893">
    <property type="entry name" value="ABC_TRANSPORTER_2"/>
    <property type="match status" value="1"/>
</dbReference>
<comment type="subcellular location">
    <subcellularLocation>
        <location evidence="1">Cell membrane</location>
        <topology evidence="1">Multi-pass membrane protein</topology>
    </subcellularLocation>
</comment>